<evidence type="ECO:0000313" key="1">
    <source>
        <dbReference type="EMBL" id="KAB0645951.1"/>
    </source>
</evidence>
<organism evidence="1 2">
    <name type="scientific">Burkholderia territorii</name>
    <dbReference type="NCBI Taxonomy" id="1503055"/>
    <lineage>
        <taxon>Bacteria</taxon>
        <taxon>Pseudomonadati</taxon>
        <taxon>Pseudomonadota</taxon>
        <taxon>Betaproteobacteria</taxon>
        <taxon>Burkholderiales</taxon>
        <taxon>Burkholderiaceae</taxon>
        <taxon>Burkholderia</taxon>
        <taxon>Burkholderia cepacia complex</taxon>
    </lineage>
</organism>
<gene>
    <name evidence="1" type="ORF">F7R13_31890</name>
</gene>
<proteinExistence type="predicted"/>
<dbReference type="Proteomes" id="UP000473571">
    <property type="component" value="Unassembled WGS sequence"/>
</dbReference>
<dbReference type="GO" id="GO:0008168">
    <property type="term" value="F:methyltransferase activity"/>
    <property type="evidence" value="ECO:0007669"/>
    <property type="project" value="UniProtKB-KW"/>
</dbReference>
<accession>A0A6L3N9E2</accession>
<feature type="non-terminal residue" evidence="1">
    <location>
        <position position="1"/>
    </location>
</feature>
<reference evidence="1 2" key="1">
    <citation type="submission" date="2019-09" db="EMBL/GenBank/DDBJ databases">
        <title>Draft genome sequences of 48 bacterial type strains from the CCUG.</title>
        <authorList>
            <person name="Tunovic T."/>
            <person name="Pineiro-Iglesias B."/>
            <person name="Unosson C."/>
            <person name="Inganas E."/>
            <person name="Ohlen M."/>
            <person name="Cardew S."/>
            <person name="Jensie-Markopoulos S."/>
            <person name="Salva-Serra F."/>
            <person name="Jaen-Luchoro D."/>
            <person name="Karlsson R."/>
            <person name="Svensson-Stadler L."/>
            <person name="Chun J."/>
            <person name="Moore E."/>
        </authorList>
    </citation>
    <scope>NUCLEOTIDE SEQUENCE [LARGE SCALE GENOMIC DNA]</scope>
    <source>
        <strain evidence="1 2">CCUG 65687</strain>
    </source>
</reference>
<dbReference type="EMBL" id="VZOL01000920">
    <property type="protein sequence ID" value="KAB0645951.1"/>
    <property type="molecule type" value="Genomic_DNA"/>
</dbReference>
<keyword evidence="1" id="KW-0489">Methyltransferase</keyword>
<dbReference type="GO" id="GO:0032259">
    <property type="term" value="P:methylation"/>
    <property type="evidence" value="ECO:0007669"/>
    <property type="project" value="UniProtKB-KW"/>
</dbReference>
<keyword evidence="1" id="KW-0808">Transferase</keyword>
<name>A0A6L3N9E2_9BURK</name>
<sequence>GLARGVAAAGLGSPAVMLVGEAIGEADVQCTDAAGDAMRFRAA</sequence>
<dbReference type="AlphaFoldDB" id="A0A6L3N9E2"/>
<comment type="caution">
    <text evidence="1">The sequence shown here is derived from an EMBL/GenBank/DDBJ whole genome shotgun (WGS) entry which is preliminary data.</text>
</comment>
<evidence type="ECO:0000313" key="2">
    <source>
        <dbReference type="Proteomes" id="UP000473571"/>
    </source>
</evidence>
<protein>
    <submittedName>
        <fullName evidence="1">Uroporphyrinogen-III C-methyltransferase</fullName>
    </submittedName>
</protein>